<dbReference type="AlphaFoldDB" id="A0A073CL89"/>
<proteinExistence type="inferred from homology"/>
<feature type="transmembrane region" description="Helical" evidence="7">
    <location>
        <begin position="120"/>
        <end position="140"/>
    </location>
</feature>
<evidence type="ECO:0000313" key="9">
    <source>
        <dbReference type="Proteomes" id="UP000027395"/>
    </source>
</evidence>
<keyword evidence="9" id="KW-1185">Reference proteome</keyword>
<reference evidence="8 9" key="1">
    <citation type="journal article" date="2014" name="Appl. Environ. Microbiol.">
        <title>Elucidation of insertion elements encoded on plasmids and in vitro construction of shuttle vectors from the toxic cyanobacterium Planktothrix.</title>
        <authorList>
            <person name="Christiansen G."/>
            <person name="Goesmann A."/>
            <person name="Kurmayer R."/>
        </authorList>
    </citation>
    <scope>NUCLEOTIDE SEQUENCE [LARGE SCALE GENOMIC DNA]</scope>
    <source>
        <strain evidence="8 9">NIVA-CYA 126/8</strain>
    </source>
</reference>
<feature type="transmembrane region" description="Helical" evidence="7">
    <location>
        <begin position="277"/>
        <end position="294"/>
    </location>
</feature>
<evidence type="ECO:0000256" key="4">
    <source>
        <dbReference type="ARBA" id="ARBA00022692"/>
    </source>
</evidence>
<evidence type="ECO:0008006" key="10">
    <source>
        <dbReference type="Google" id="ProtNLM"/>
    </source>
</evidence>
<dbReference type="InterPro" id="IPR052923">
    <property type="entry name" value="UPF0718"/>
</dbReference>
<evidence type="ECO:0000256" key="2">
    <source>
        <dbReference type="ARBA" id="ARBA00006386"/>
    </source>
</evidence>
<evidence type="ECO:0000256" key="1">
    <source>
        <dbReference type="ARBA" id="ARBA00004651"/>
    </source>
</evidence>
<comment type="subcellular location">
    <subcellularLocation>
        <location evidence="1">Cell membrane</location>
        <topology evidence="1">Multi-pass membrane protein</topology>
    </subcellularLocation>
</comment>
<keyword evidence="6 7" id="KW-0472">Membrane</keyword>
<dbReference type="eggNOG" id="COG0701">
    <property type="taxonomic scope" value="Bacteria"/>
</dbReference>
<name>A0A073CL89_PLAA1</name>
<evidence type="ECO:0000256" key="5">
    <source>
        <dbReference type="ARBA" id="ARBA00022989"/>
    </source>
</evidence>
<keyword evidence="3" id="KW-1003">Cell membrane</keyword>
<dbReference type="InterPro" id="IPR005524">
    <property type="entry name" value="DUF318"/>
</dbReference>
<feature type="transmembrane region" description="Helical" evidence="7">
    <location>
        <begin position="12"/>
        <end position="41"/>
    </location>
</feature>
<protein>
    <recommendedName>
        <fullName evidence="10">Permease</fullName>
    </recommendedName>
</protein>
<dbReference type="EMBL" id="CM002803">
    <property type="protein sequence ID" value="KEI68891.1"/>
    <property type="molecule type" value="Genomic_DNA"/>
</dbReference>
<feature type="transmembrane region" description="Helical" evidence="7">
    <location>
        <begin position="247"/>
        <end position="265"/>
    </location>
</feature>
<evidence type="ECO:0000256" key="7">
    <source>
        <dbReference type="SAM" id="Phobius"/>
    </source>
</evidence>
<dbReference type="Pfam" id="PF03773">
    <property type="entry name" value="ArsP_1"/>
    <property type="match status" value="1"/>
</dbReference>
<gene>
    <name evidence="8" type="ORF">A19Y_4202</name>
</gene>
<organism evidence="8 9">
    <name type="scientific">Planktothrix agardhii (strain NIVA-CYA 126/8)</name>
    <dbReference type="NCBI Taxonomy" id="388467"/>
    <lineage>
        <taxon>Bacteria</taxon>
        <taxon>Bacillati</taxon>
        <taxon>Cyanobacteriota</taxon>
        <taxon>Cyanophyceae</taxon>
        <taxon>Oscillatoriophycideae</taxon>
        <taxon>Oscillatoriales</taxon>
        <taxon>Microcoleaceae</taxon>
        <taxon>Planktothrix</taxon>
    </lineage>
</organism>
<feature type="transmembrane region" description="Helical" evidence="7">
    <location>
        <begin position="53"/>
        <end position="71"/>
    </location>
</feature>
<keyword evidence="4 7" id="KW-0812">Transmembrane</keyword>
<dbReference type="PATRIC" id="fig|388467.6.peg.4139"/>
<dbReference type="STRING" id="388467.A19Y_4202"/>
<feature type="transmembrane region" description="Helical" evidence="7">
    <location>
        <begin position="91"/>
        <end position="114"/>
    </location>
</feature>
<dbReference type="RefSeq" id="WP_042156430.1">
    <property type="nucleotide sequence ID" value="NZ_CM002803.1"/>
</dbReference>
<evidence type="ECO:0000256" key="6">
    <source>
        <dbReference type="ARBA" id="ARBA00023136"/>
    </source>
</evidence>
<comment type="similarity">
    <text evidence="2">Belongs to the UPF0718 family.</text>
</comment>
<dbReference type="PANTHER" id="PTHR34184">
    <property type="entry name" value="UPF0718 PROTEIN YCGR"/>
    <property type="match status" value="1"/>
</dbReference>
<evidence type="ECO:0000256" key="3">
    <source>
        <dbReference type="ARBA" id="ARBA00022475"/>
    </source>
</evidence>
<accession>A0A073CL89</accession>
<dbReference type="HOGENOM" id="CLU_039914_2_0_3"/>
<feature type="transmembrane region" description="Helical" evidence="7">
    <location>
        <begin position="340"/>
        <end position="363"/>
    </location>
</feature>
<keyword evidence="5 7" id="KW-1133">Transmembrane helix</keyword>
<sequence length="364" mass="39786">MPATFIHQFSSGFTLFLSLLVEAIPFLMLGVLFSSVLLWFVDERKLLSYIPPHPLLGAFAGSLVGFLFPVCECGNVPVARRLILQGVPSSVAIGFLFAAPTINPIVIWSTWVAFRDQPEIVVLRVLFSLTIATTLGWLFGVQKDLRPLVQPAIARALPIADLVEPPPSDILVSPLLQSGTYFLGESAQPTRLESIPAWKTQNLLKTRQKASVGVKPSLPHWKTIFLTPTPERWGSMLENMVQEFRELGGVLVLGSFIAAVIQVAVPREFILNLGQSPVTSILAMLLLAGVVSICSTVDSFFALSFSSAFTSGSLLAFLVFGPMIDIKTVGLMLSVFKARAVFYLVILAFQLTFLFTLIVNLNFS</sequence>
<dbReference type="Proteomes" id="UP000027395">
    <property type="component" value="Chromosome"/>
</dbReference>
<feature type="transmembrane region" description="Helical" evidence="7">
    <location>
        <begin position="301"/>
        <end position="320"/>
    </location>
</feature>
<dbReference type="GO" id="GO:0005886">
    <property type="term" value="C:plasma membrane"/>
    <property type="evidence" value="ECO:0007669"/>
    <property type="project" value="UniProtKB-SubCell"/>
</dbReference>
<evidence type="ECO:0000313" key="8">
    <source>
        <dbReference type="EMBL" id="KEI68891.1"/>
    </source>
</evidence>
<dbReference type="PANTHER" id="PTHR34184:SF4">
    <property type="entry name" value="UPF0718 PROTEIN YCGR"/>
    <property type="match status" value="1"/>
</dbReference>